<dbReference type="Proteomes" id="UP001178148">
    <property type="component" value="Unassembled WGS sequence"/>
</dbReference>
<dbReference type="PROSITE" id="PS51459">
    <property type="entry name" value="FIDO"/>
    <property type="match status" value="1"/>
</dbReference>
<sequence>MKSIHKSFYDGLPEEMLKVLNQDGEISVDEADDPIIVIPGEYRERDVLVVRQVPPDSGDVPGYMTWIENAFNADKIYGEAKIVAAAGLHHRLAWLHPFFDGNGRAVRLITDCYMRNAGFGGYGLWSITRGFGRDVSPYYKALAQADMIKQGNTDGRGILSDKGLLHFTKYFIDTALDQVNFFTDLLEPSKLAIRVDYYFDMRAKGAIPDSYGKKLPLLKIIARDIYQLLLARGAMIKSTIGKHLNKGEQTLRPIFKQMDEDGLISAKPKRDVKMKLSTTEVEFLFPQIW</sequence>
<dbReference type="SUPFAM" id="SSF140931">
    <property type="entry name" value="Fic-like"/>
    <property type="match status" value="1"/>
</dbReference>
<feature type="domain" description="Fido" evidence="3">
    <location>
        <begin position="1"/>
        <end position="173"/>
    </location>
</feature>
<evidence type="ECO:0000256" key="2">
    <source>
        <dbReference type="PIRSR" id="PIRSR640198-2"/>
    </source>
</evidence>
<name>A0AA90SCZ2_9GAMM</name>
<dbReference type="InterPro" id="IPR036597">
    <property type="entry name" value="Fido-like_dom_sf"/>
</dbReference>
<dbReference type="InterPro" id="IPR003812">
    <property type="entry name" value="Fido"/>
</dbReference>
<gene>
    <name evidence="4" type="ORF">QS748_05375</name>
</gene>
<dbReference type="PANTHER" id="PTHR13504">
    <property type="entry name" value="FIDO DOMAIN-CONTAINING PROTEIN DDB_G0283145"/>
    <property type="match status" value="1"/>
</dbReference>
<keyword evidence="2" id="KW-0547">Nucleotide-binding</keyword>
<dbReference type="Gene3D" id="1.10.3290.10">
    <property type="entry name" value="Fido-like domain"/>
    <property type="match status" value="1"/>
</dbReference>
<accession>A0AA90SCZ2</accession>
<keyword evidence="2" id="KW-0067">ATP-binding</keyword>
<evidence type="ECO:0000256" key="1">
    <source>
        <dbReference type="PIRSR" id="PIRSR640198-1"/>
    </source>
</evidence>
<dbReference type="EMBL" id="JASXSV010000006">
    <property type="protein sequence ID" value="MDP0588642.1"/>
    <property type="molecule type" value="Genomic_DNA"/>
</dbReference>
<dbReference type="InterPro" id="IPR040198">
    <property type="entry name" value="Fido_containing"/>
</dbReference>
<keyword evidence="5" id="KW-1185">Reference proteome</keyword>
<feature type="active site" evidence="1">
    <location>
        <position position="96"/>
    </location>
</feature>
<reference evidence="4 5" key="1">
    <citation type="journal article" date="2023" name="bioRxiv">
        <title>An intranuclear bacterial parasite of deep-sea mussels expresses apoptosis inhibitors acquired from its host.</title>
        <authorList>
            <person name="Gonzalez Porras M.A."/>
            <person name="Assie A."/>
            <person name="Tietjen M."/>
            <person name="Violette M."/>
            <person name="Kleiner M."/>
            <person name="Gruber-Vodicka H."/>
            <person name="Dubilier N."/>
            <person name="Leisch N."/>
        </authorList>
    </citation>
    <scope>NUCLEOTIDE SEQUENCE [LARGE SCALE GENOMIC DNA]</scope>
    <source>
        <strain evidence="4">IAP13</strain>
    </source>
</reference>
<organism evidence="4 5">
    <name type="scientific">Candidatus Endonucleibacter bathymodioli</name>
    <dbReference type="NCBI Taxonomy" id="539814"/>
    <lineage>
        <taxon>Bacteria</taxon>
        <taxon>Pseudomonadati</taxon>
        <taxon>Pseudomonadota</taxon>
        <taxon>Gammaproteobacteria</taxon>
        <taxon>Oceanospirillales</taxon>
        <taxon>Endozoicomonadaceae</taxon>
        <taxon>Candidatus Endonucleibacter</taxon>
    </lineage>
</organism>
<dbReference type="GO" id="GO:0005524">
    <property type="term" value="F:ATP binding"/>
    <property type="evidence" value="ECO:0007669"/>
    <property type="project" value="UniProtKB-KW"/>
</dbReference>
<comment type="caution">
    <text evidence="4">The sequence shown here is derived from an EMBL/GenBank/DDBJ whole genome shotgun (WGS) entry which is preliminary data.</text>
</comment>
<dbReference type="PANTHER" id="PTHR13504:SF38">
    <property type="entry name" value="FIDO DOMAIN-CONTAINING PROTEIN"/>
    <property type="match status" value="1"/>
</dbReference>
<protein>
    <submittedName>
        <fullName evidence="4">Fic family protein</fullName>
    </submittedName>
</protein>
<evidence type="ECO:0000313" key="5">
    <source>
        <dbReference type="Proteomes" id="UP001178148"/>
    </source>
</evidence>
<dbReference type="AlphaFoldDB" id="A0AA90SCZ2"/>
<feature type="binding site" evidence="2">
    <location>
        <begin position="100"/>
        <end position="107"/>
    </location>
    <ligand>
        <name>ATP</name>
        <dbReference type="ChEBI" id="CHEBI:30616"/>
    </ligand>
</feature>
<evidence type="ECO:0000259" key="3">
    <source>
        <dbReference type="PROSITE" id="PS51459"/>
    </source>
</evidence>
<proteinExistence type="predicted"/>
<evidence type="ECO:0000313" key="4">
    <source>
        <dbReference type="EMBL" id="MDP0588642.1"/>
    </source>
</evidence>
<dbReference type="Pfam" id="PF02661">
    <property type="entry name" value="Fic"/>
    <property type="match status" value="1"/>
</dbReference>